<dbReference type="GO" id="GO:0042158">
    <property type="term" value="P:lipoprotein biosynthetic process"/>
    <property type="evidence" value="ECO:0007669"/>
    <property type="project" value="UniProtKB-UniRule"/>
</dbReference>
<evidence type="ECO:0000256" key="1">
    <source>
        <dbReference type="ARBA" id="ARBA00007150"/>
    </source>
</evidence>
<keyword evidence="5 7" id="KW-1133">Transmembrane helix</keyword>
<reference evidence="9" key="1">
    <citation type="submission" date="2016-02" db="EMBL/GenBank/DDBJ databases">
        <authorList>
            <person name="Sanders J.G."/>
            <person name="Lin J.Y."/>
            <person name="Wertz J.T."/>
            <person name="Russell J.A."/>
            <person name="Moreau C.S."/>
            <person name="Powell S."/>
        </authorList>
    </citation>
    <scope>NUCLEOTIDE SEQUENCE [LARGE SCALE GENOMIC DNA]</scope>
    <source>
        <strain evidence="9">CAG34</strain>
    </source>
</reference>
<feature type="transmembrane region" description="Helical" evidence="7">
    <location>
        <begin position="29"/>
        <end position="50"/>
    </location>
</feature>
<dbReference type="AlphaFoldDB" id="A0A139SIL0"/>
<dbReference type="InterPro" id="IPR001640">
    <property type="entry name" value="Lgt"/>
</dbReference>
<comment type="subcellular location">
    <subcellularLocation>
        <location evidence="7">Cell membrane</location>
        <topology evidence="7">Multi-pass membrane protein</topology>
    </subcellularLocation>
</comment>
<dbReference type="PANTHER" id="PTHR30589:SF0">
    <property type="entry name" value="PHOSPHATIDYLGLYCEROL--PROLIPOPROTEIN DIACYLGLYCERYL TRANSFERASE"/>
    <property type="match status" value="1"/>
</dbReference>
<accession>A0A139SIL0</accession>
<dbReference type="UniPathway" id="UPA00664"/>
<feature type="transmembrane region" description="Helical" evidence="7">
    <location>
        <begin position="132"/>
        <end position="153"/>
    </location>
</feature>
<dbReference type="Proteomes" id="UP000070058">
    <property type="component" value="Unassembled WGS sequence"/>
</dbReference>
<evidence type="ECO:0000256" key="6">
    <source>
        <dbReference type="ARBA" id="ARBA00023136"/>
    </source>
</evidence>
<organism evidence="8 9">
    <name type="scientific">Cephaloticoccus primus</name>
    <dbReference type="NCBI Taxonomy" id="1548207"/>
    <lineage>
        <taxon>Bacteria</taxon>
        <taxon>Pseudomonadati</taxon>
        <taxon>Verrucomicrobiota</taxon>
        <taxon>Opitutia</taxon>
        <taxon>Opitutales</taxon>
        <taxon>Opitutaceae</taxon>
        <taxon>Cephaloticoccus</taxon>
    </lineage>
</organism>
<dbReference type="PROSITE" id="PS01311">
    <property type="entry name" value="LGT"/>
    <property type="match status" value="1"/>
</dbReference>
<comment type="caution">
    <text evidence="8">The sequence shown here is derived from an EMBL/GenBank/DDBJ whole genome shotgun (WGS) entry which is preliminary data.</text>
</comment>
<evidence type="ECO:0000313" key="9">
    <source>
        <dbReference type="Proteomes" id="UP000070058"/>
    </source>
</evidence>
<feature type="transmembrane region" description="Helical" evidence="7">
    <location>
        <begin position="243"/>
        <end position="268"/>
    </location>
</feature>
<evidence type="ECO:0000313" key="8">
    <source>
        <dbReference type="EMBL" id="KXU34376.1"/>
    </source>
</evidence>
<feature type="transmembrane region" description="Helical" evidence="7">
    <location>
        <begin position="62"/>
        <end position="87"/>
    </location>
</feature>
<keyword evidence="4 7" id="KW-0812">Transmembrane</keyword>
<dbReference type="GO" id="GO:0008961">
    <property type="term" value="F:phosphatidylglycerol-prolipoprotein diacylglyceryl transferase activity"/>
    <property type="evidence" value="ECO:0007669"/>
    <property type="project" value="UniProtKB-UniRule"/>
</dbReference>
<name>A0A139SIL0_9BACT</name>
<feature type="binding site" evidence="7">
    <location>
        <position position="151"/>
    </location>
    <ligand>
        <name>a 1,2-diacyl-sn-glycero-3-phospho-(1'-sn-glycerol)</name>
        <dbReference type="ChEBI" id="CHEBI:64716"/>
    </ligand>
</feature>
<evidence type="ECO:0000256" key="5">
    <source>
        <dbReference type="ARBA" id="ARBA00022989"/>
    </source>
</evidence>
<evidence type="ECO:0000256" key="7">
    <source>
        <dbReference type="HAMAP-Rule" id="MF_01147"/>
    </source>
</evidence>
<evidence type="ECO:0000256" key="3">
    <source>
        <dbReference type="ARBA" id="ARBA00022679"/>
    </source>
</evidence>
<feature type="transmembrane region" description="Helical" evidence="7">
    <location>
        <begin position="107"/>
        <end position="125"/>
    </location>
</feature>
<dbReference type="EMBL" id="LSZQ01000065">
    <property type="protein sequence ID" value="KXU34376.1"/>
    <property type="molecule type" value="Genomic_DNA"/>
</dbReference>
<dbReference type="HAMAP" id="MF_01147">
    <property type="entry name" value="Lgt"/>
    <property type="match status" value="1"/>
</dbReference>
<protein>
    <recommendedName>
        <fullName evidence="7">Phosphatidylglycerol--prolipoprotein diacylglyceryl transferase</fullName>
        <ecNumber evidence="7">2.5.1.145</ecNumber>
    </recommendedName>
</protein>
<comment type="pathway">
    <text evidence="7">Protein modification; lipoprotein biosynthesis (diacylglyceryl transfer).</text>
</comment>
<dbReference type="Pfam" id="PF01790">
    <property type="entry name" value="LGT"/>
    <property type="match status" value="1"/>
</dbReference>
<keyword evidence="6 7" id="KW-0472">Membrane</keyword>
<dbReference type="OrthoDB" id="871140at2"/>
<dbReference type="STRING" id="1548207.AXK11_08465"/>
<evidence type="ECO:0000256" key="4">
    <source>
        <dbReference type="ARBA" id="ARBA00022692"/>
    </source>
</evidence>
<evidence type="ECO:0000256" key="2">
    <source>
        <dbReference type="ARBA" id="ARBA00022475"/>
    </source>
</evidence>
<comment type="similarity">
    <text evidence="1 7">Belongs to the Lgt family.</text>
</comment>
<keyword evidence="8" id="KW-0449">Lipoprotein</keyword>
<sequence>MHMLPRCLAYWTHDLSPFLLRFGEGELGIRYYGLAYLCGFGVGAALLYLYARAQPPRSQLPAARVADFLTVLVIGVMVGGRVGYFLLYQTGLLFSDPASVLRVWEGGMASHGGFAGVILAAAWFARRQRIGFLHLGDLVASVAAAGLLFGRVANFINGELWGKPSSVAWAVIFPASPYPLVPRHPSQLYAALLEGAVLLAFAQWRFWKTPVVRRSPGQLGGEFLVAYALLRIVGEVFREPDAALIFGLSRGTFYSLITAVAGLCLIAYARKAAPAKNHTRAAAPARRAK</sequence>
<comment type="catalytic activity">
    <reaction evidence="7">
        <text>L-cysteinyl-[prolipoprotein] + a 1,2-diacyl-sn-glycero-3-phospho-(1'-sn-glycerol) = an S-1,2-diacyl-sn-glyceryl-L-cysteinyl-[prolipoprotein] + sn-glycerol 1-phosphate + H(+)</text>
        <dbReference type="Rhea" id="RHEA:56712"/>
        <dbReference type="Rhea" id="RHEA-COMP:14679"/>
        <dbReference type="Rhea" id="RHEA-COMP:14680"/>
        <dbReference type="ChEBI" id="CHEBI:15378"/>
        <dbReference type="ChEBI" id="CHEBI:29950"/>
        <dbReference type="ChEBI" id="CHEBI:57685"/>
        <dbReference type="ChEBI" id="CHEBI:64716"/>
        <dbReference type="ChEBI" id="CHEBI:140658"/>
        <dbReference type="EC" id="2.5.1.145"/>
    </reaction>
</comment>
<dbReference type="EC" id="2.5.1.145" evidence="7"/>
<keyword evidence="2 7" id="KW-1003">Cell membrane</keyword>
<comment type="function">
    <text evidence="7">Catalyzes the transfer of the diacylglyceryl group from phosphatidylglycerol to the sulfhydryl group of the N-terminal cysteine of a prolipoprotein, the first step in the formation of mature lipoproteins.</text>
</comment>
<proteinExistence type="inferred from homology"/>
<gene>
    <name evidence="7" type="primary">lgt</name>
    <name evidence="8" type="ORF">AXK11_08465</name>
</gene>
<keyword evidence="9" id="KW-1185">Reference proteome</keyword>
<dbReference type="GO" id="GO:0005886">
    <property type="term" value="C:plasma membrane"/>
    <property type="evidence" value="ECO:0007669"/>
    <property type="project" value="UniProtKB-SubCell"/>
</dbReference>
<dbReference type="PANTHER" id="PTHR30589">
    <property type="entry name" value="PROLIPOPROTEIN DIACYLGLYCERYL TRANSFERASE"/>
    <property type="match status" value="1"/>
</dbReference>
<keyword evidence="3 7" id="KW-0808">Transferase</keyword>
<dbReference type="NCBIfam" id="TIGR00544">
    <property type="entry name" value="lgt"/>
    <property type="match status" value="1"/>
</dbReference>